<accession>A0A9Q3GEF2</accession>
<dbReference type="GO" id="GO:0033314">
    <property type="term" value="P:mitotic DNA replication checkpoint signaling"/>
    <property type="evidence" value="ECO:0007669"/>
    <property type="project" value="TreeGrafter"/>
</dbReference>
<dbReference type="InterPro" id="IPR016580">
    <property type="entry name" value="HUS1"/>
</dbReference>
<evidence type="ECO:0000256" key="3">
    <source>
        <dbReference type="ARBA" id="ARBA00023242"/>
    </source>
</evidence>
<dbReference type="PANTHER" id="PTHR12900">
    <property type="entry name" value="MITOTIC AND DNA DAMAGE CHECKPOINT PROTEIN HUS1"/>
    <property type="match status" value="1"/>
</dbReference>
<dbReference type="Proteomes" id="UP000765509">
    <property type="component" value="Unassembled WGS sequence"/>
</dbReference>
<reference evidence="5" key="1">
    <citation type="submission" date="2021-03" db="EMBL/GenBank/DDBJ databases">
        <title>Draft genome sequence of rust myrtle Austropuccinia psidii MF-1, a brazilian biotype.</title>
        <authorList>
            <person name="Quecine M.C."/>
            <person name="Pachon D.M.R."/>
            <person name="Bonatelli M.L."/>
            <person name="Correr F.H."/>
            <person name="Franceschini L.M."/>
            <person name="Leite T.F."/>
            <person name="Margarido G.R.A."/>
            <person name="Almeida C.A."/>
            <person name="Ferrarezi J.A."/>
            <person name="Labate C.A."/>
        </authorList>
    </citation>
    <scope>NUCLEOTIDE SEQUENCE</scope>
    <source>
        <strain evidence="5">MF-1</strain>
    </source>
</reference>
<keyword evidence="3" id="KW-0539">Nucleus</keyword>
<evidence type="ECO:0000256" key="2">
    <source>
        <dbReference type="ARBA" id="ARBA00005563"/>
    </source>
</evidence>
<gene>
    <name evidence="5" type="ORF">O181_004318</name>
</gene>
<comment type="subcellular location">
    <subcellularLocation>
        <location evidence="1">Nucleus</location>
    </subcellularLocation>
</comment>
<dbReference type="GO" id="GO:0006289">
    <property type="term" value="P:nucleotide-excision repair"/>
    <property type="evidence" value="ECO:0007669"/>
    <property type="project" value="TreeGrafter"/>
</dbReference>
<keyword evidence="6" id="KW-1185">Reference proteome</keyword>
<comment type="similarity">
    <text evidence="2 4">Belongs to the HUS1 family.</text>
</comment>
<evidence type="ECO:0000256" key="4">
    <source>
        <dbReference type="PIRNR" id="PIRNR011312"/>
    </source>
</evidence>
<dbReference type="PANTHER" id="PTHR12900:SF0">
    <property type="entry name" value="CHECKPOINT PROTEIN"/>
    <property type="match status" value="1"/>
</dbReference>
<dbReference type="AlphaFoldDB" id="A0A9Q3GEF2"/>
<name>A0A9Q3GEF2_9BASI</name>
<dbReference type="GO" id="GO:0030896">
    <property type="term" value="C:checkpoint clamp complex"/>
    <property type="evidence" value="ECO:0007669"/>
    <property type="project" value="InterPro"/>
</dbReference>
<dbReference type="GO" id="GO:0000723">
    <property type="term" value="P:telomere maintenance"/>
    <property type="evidence" value="ECO:0007669"/>
    <property type="project" value="TreeGrafter"/>
</dbReference>
<protein>
    <recommendedName>
        <fullName evidence="4">Checkpoint protein</fullName>
    </recommendedName>
</protein>
<dbReference type="GO" id="GO:0005730">
    <property type="term" value="C:nucleolus"/>
    <property type="evidence" value="ECO:0007669"/>
    <property type="project" value="InterPro"/>
</dbReference>
<dbReference type="InterPro" id="IPR007150">
    <property type="entry name" value="HUS1/Mec3"/>
</dbReference>
<organism evidence="5 6">
    <name type="scientific">Austropuccinia psidii MF-1</name>
    <dbReference type="NCBI Taxonomy" id="1389203"/>
    <lineage>
        <taxon>Eukaryota</taxon>
        <taxon>Fungi</taxon>
        <taxon>Dikarya</taxon>
        <taxon>Basidiomycota</taxon>
        <taxon>Pucciniomycotina</taxon>
        <taxon>Pucciniomycetes</taxon>
        <taxon>Pucciniales</taxon>
        <taxon>Sphaerophragmiaceae</taxon>
        <taxon>Austropuccinia</taxon>
    </lineage>
</organism>
<evidence type="ECO:0000256" key="1">
    <source>
        <dbReference type="ARBA" id="ARBA00004123"/>
    </source>
</evidence>
<dbReference type="GO" id="GO:0035861">
    <property type="term" value="C:site of double-strand break"/>
    <property type="evidence" value="ECO:0007669"/>
    <property type="project" value="TreeGrafter"/>
</dbReference>
<dbReference type="OrthoDB" id="337750at2759"/>
<proteinExistence type="inferred from homology"/>
<evidence type="ECO:0000313" key="5">
    <source>
        <dbReference type="EMBL" id="MBW0464603.1"/>
    </source>
</evidence>
<evidence type="ECO:0000313" key="6">
    <source>
        <dbReference type="Proteomes" id="UP000765509"/>
    </source>
</evidence>
<dbReference type="GO" id="GO:0044778">
    <property type="term" value="P:meiotic DNA integrity checkpoint signaling"/>
    <property type="evidence" value="ECO:0007669"/>
    <property type="project" value="TreeGrafter"/>
</dbReference>
<dbReference type="Gene3D" id="3.70.10.10">
    <property type="match status" value="1"/>
</dbReference>
<dbReference type="GO" id="GO:0031573">
    <property type="term" value="P:mitotic intra-S DNA damage checkpoint signaling"/>
    <property type="evidence" value="ECO:0007669"/>
    <property type="project" value="TreeGrafter"/>
</dbReference>
<dbReference type="GO" id="GO:0000724">
    <property type="term" value="P:double-strand break repair via homologous recombination"/>
    <property type="evidence" value="ECO:0007669"/>
    <property type="project" value="TreeGrafter"/>
</dbReference>
<dbReference type="PIRSF" id="PIRSF011312">
    <property type="entry name" value="Cell_cycle_HUS1"/>
    <property type="match status" value="1"/>
</dbReference>
<sequence>MRFRAQLINSSAFTKLVDSITKLTKRAVFKFNREELRIVSTGDLEDGVRFYAGVQIVELFGFHYHIESNFENSISLELSTYALASAIRQSSGVPTEILIRLGKIAKTPFLSFTSKTVGRSGVEYEVEQRVAVRVLRPAEAQALPDPTCPIPDVHLNLPKLADVCKVAERLKTLSDSIQVSASRLGGFRLGICTEHAKVETEWRGLTVFRSSSSQEGEEASMPIRTPRPTASFFQVTVKSRGLLRFLHAHAVGQVSLASVCEGHSLILFIYMGDPEKSNSAENNESMPGSLIAFLPAVDEDGDL</sequence>
<comment type="caution">
    <text evidence="5">The sequence shown here is derived from an EMBL/GenBank/DDBJ whole genome shotgun (WGS) entry which is preliminary data.</text>
</comment>
<dbReference type="Pfam" id="PF04005">
    <property type="entry name" value="Hus1"/>
    <property type="match status" value="1"/>
</dbReference>
<dbReference type="EMBL" id="AVOT02000829">
    <property type="protein sequence ID" value="MBW0464603.1"/>
    <property type="molecule type" value="Genomic_DNA"/>
</dbReference>